<keyword evidence="2" id="KW-1185">Reference proteome</keyword>
<reference evidence="1" key="1">
    <citation type="journal article" date="2021" name="Genome Biol. Evol.">
        <title>A High-Quality Reference Genome for a Parasitic Bivalve with Doubly Uniparental Inheritance (Bivalvia: Unionida).</title>
        <authorList>
            <person name="Smith C.H."/>
        </authorList>
    </citation>
    <scope>NUCLEOTIDE SEQUENCE</scope>
    <source>
        <strain evidence="1">CHS0354</strain>
    </source>
</reference>
<evidence type="ECO:0000313" key="2">
    <source>
        <dbReference type="Proteomes" id="UP001195483"/>
    </source>
</evidence>
<accession>A0AAE0SYY2</accession>
<evidence type="ECO:0000313" key="1">
    <source>
        <dbReference type="EMBL" id="KAK3600757.1"/>
    </source>
</evidence>
<organism evidence="1 2">
    <name type="scientific">Potamilus streckersoni</name>
    <dbReference type="NCBI Taxonomy" id="2493646"/>
    <lineage>
        <taxon>Eukaryota</taxon>
        <taxon>Metazoa</taxon>
        <taxon>Spiralia</taxon>
        <taxon>Lophotrochozoa</taxon>
        <taxon>Mollusca</taxon>
        <taxon>Bivalvia</taxon>
        <taxon>Autobranchia</taxon>
        <taxon>Heteroconchia</taxon>
        <taxon>Palaeoheterodonta</taxon>
        <taxon>Unionida</taxon>
        <taxon>Unionoidea</taxon>
        <taxon>Unionidae</taxon>
        <taxon>Ambleminae</taxon>
        <taxon>Lampsilini</taxon>
        <taxon>Potamilus</taxon>
    </lineage>
</organism>
<name>A0AAE0SYY2_9BIVA</name>
<sequence length="119" mass="13919">MQNGNLQIGDRIYDLRPAVTGDTPAKLLKVADSIRRKYLLLDQTHLQQENFVENKGAYNVYETHVPWKHKTPLRTVTKQKNQNLYHFPDDMLSSRGTPGEKSYCGNKQMRWYDVITHEN</sequence>
<dbReference type="EMBL" id="JAEAOA010001046">
    <property type="protein sequence ID" value="KAK3600757.1"/>
    <property type="molecule type" value="Genomic_DNA"/>
</dbReference>
<dbReference type="Proteomes" id="UP001195483">
    <property type="component" value="Unassembled WGS sequence"/>
</dbReference>
<protein>
    <submittedName>
        <fullName evidence="1">Uncharacterized protein</fullName>
    </submittedName>
</protein>
<proteinExistence type="predicted"/>
<dbReference type="AlphaFoldDB" id="A0AAE0SYY2"/>
<reference evidence="1" key="2">
    <citation type="journal article" date="2021" name="Genome Biol. Evol.">
        <title>Developing a high-quality reference genome for a parasitic bivalve with doubly uniparental inheritance (Bivalvia: Unionida).</title>
        <authorList>
            <person name="Smith C.H."/>
        </authorList>
    </citation>
    <scope>NUCLEOTIDE SEQUENCE</scope>
    <source>
        <strain evidence="1">CHS0354</strain>
        <tissue evidence="1">Mantle</tissue>
    </source>
</reference>
<gene>
    <name evidence="1" type="ORF">CHS0354_017050</name>
</gene>
<comment type="caution">
    <text evidence="1">The sequence shown here is derived from an EMBL/GenBank/DDBJ whole genome shotgun (WGS) entry which is preliminary data.</text>
</comment>
<reference evidence="1" key="3">
    <citation type="submission" date="2023-05" db="EMBL/GenBank/DDBJ databases">
        <authorList>
            <person name="Smith C.H."/>
        </authorList>
    </citation>
    <scope>NUCLEOTIDE SEQUENCE</scope>
    <source>
        <strain evidence="1">CHS0354</strain>
        <tissue evidence="1">Mantle</tissue>
    </source>
</reference>